<sequence length="79" mass="8806">MPREASSEDLSSSPDSANVQDMSRKELEVLAQERLNQIKVEAARRSGAGIKREASADNDERLRKLFKVDEDGTIDLTDD</sequence>
<gene>
    <name evidence="2" type="ORF">CTRI78_v005372</name>
</gene>
<proteinExistence type="predicted"/>
<feature type="region of interest" description="Disordered" evidence="1">
    <location>
        <begin position="1"/>
        <end position="25"/>
    </location>
</feature>
<name>A0A4R8RRB9_COLTR</name>
<protein>
    <submittedName>
        <fullName evidence="2">Uncharacterized protein</fullName>
    </submittedName>
</protein>
<feature type="compositionally biased region" description="Low complexity" evidence="1">
    <location>
        <begin position="8"/>
        <end position="17"/>
    </location>
</feature>
<evidence type="ECO:0000256" key="1">
    <source>
        <dbReference type="SAM" id="MobiDB-lite"/>
    </source>
</evidence>
<organism evidence="2 3">
    <name type="scientific">Colletotrichum trifolii</name>
    <dbReference type="NCBI Taxonomy" id="5466"/>
    <lineage>
        <taxon>Eukaryota</taxon>
        <taxon>Fungi</taxon>
        <taxon>Dikarya</taxon>
        <taxon>Ascomycota</taxon>
        <taxon>Pezizomycotina</taxon>
        <taxon>Sordariomycetes</taxon>
        <taxon>Hypocreomycetidae</taxon>
        <taxon>Glomerellales</taxon>
        <taxon>Glomerellaceae</taxon>
        <taxon>Colletotrichum</taxon>
        <taxon>Colletotrichum orbiculare species complex</taxon>
    </lineage>
</organism>
<dbReference type="Proteomes" id="UP000295703">
    <property type="component" value="Unassembled WGS sequence"/>
</dbReference>
<keyword evidence="3" id="KW-1185">Reference proteome</keyword>
<comment type="caution">
    <text evidence="2">The sequence shown here is derived from an EMBL/GenBank/DDBJ whole genome shotgun (WGS) entry which is preliminary data.</text>
</comment>
<dbReference type="AlphaFoldDB" id="A0A4R8RRB9"/>
<dbReference type="EMBL" id="RYZW01000044">
    <property type="protein sequence ID" value="TDZ58446.1"/>
    <property type="molecule type" value="Genomic_DNA"/>
</dbReference>
<evidence type="ECO:0000313" key="3">
    <source>
        <dbReference type="Proteomes" id="UP000295703"/>
    </source>
</evidence>
<evidence type="ECO:0000313" key="2">
    <source>
        <dbReference type="EMBL" id="TDZ58446.1"/>
    </source>
</evidence>
<accession>A0A4R8RRB9</accession>
<reference evidence="2 3" key="1">
    <citation type="submission" date="2018-12" db="EMBL/GenBank/DDBJ databases">
        <title>Genome sequence and assembly of Colletotrichum trifolii.</title>
        <authorList>
            <person name="Gan P."/>
            <person name="Shirasu K."/>
        </authorList>
    </citation>
    <scope>NUCLEOTIDE SEQUENCE [LARGE SCALE GENOMIC DNA]</scope>
    <source>
        <strain evidence="2 3">543-2</strain>
    </source>
</reference>